<dbReference type="GO" id="GO:0016740">
    <property type="term" value="F:transferase activity"/>
    <property type="evidence" value="ECO:0007669"/>
    <property type="project" value="UniProtKB-KW"/>
</dbReference>
<dbReference type="EMBL" id="GL377304">
    <property type="protein sequence ID" value="EFI99554.1"/>
    <property type="molecule type" value="Genomic_DNA"/>
</dbReference>
<proteinExistence type="inferred from homology"/>
<evidence type="ECO:0000256" key="1">
    <source>
        <dbReference type="ARBA" id="ARBA00007637"/>
    </source>
</evidence>
<keyword evidence="6" id="KW-1185">Reference proteome</keyword>
<evidence type="ECO:0000313" key="5">
    <source>
        <dbReference type="EMBL" id="EFI99554.1"/>
    </source>
</evidence>
<evidence type="ECO:0000256" key="2">
    <source>
        <dbReference type="ARBA" id="ARBA00023027"/>
    </source>
</evidence>
<dbReference type="Gene3D" id="3.90.550.10">
    <property type="entry name" value="Spore Coat Polysaccharide Biosynthesis Protein SpsA, Chain A"/>
    <property type="match status" value="1"/>
</dbReference>
<gene>
    <name evidence="5" type="ORF">SCHCODRAFT_52768</name>
</gene>
<sequence>MPTIDKSNSRILVTGGAGFIGSHVAQRLVSEGFPFVRVVDIQDPVYDAPTSLCHDFLKGDLRDVRVCDRAMKGITHVLHFAANMGGMGAIRAENDLIVYDDNHTIMLNVLRAAIKAGAARILYASSACIYPEHLQADLSKDVRLREGDVWTDLTGPPKPQGLYGQEKLASEMLLAECEGKIEVRIARFHNVYGPRGEWYNGREKAPAAMLRKALVAARMLADSPSLKPSFEIWGDGHARRSFLYIDDCVDAVLKLLASDYSRPLNIGTEQAVSIQELAHIALEAAGVRPSEVDFAYDITKPIGVASRNSHNELVHRVLGWEPCVDLRSGMLKTAQWITGELDRLLAQGRALGSLQHSTLVRMEHNPITFAILLPITSRIAGGLVHRAFADLSATRQVPLGFGCVAFMDETFAGMPTFPVVHRKHLDMFGGEVIPDIFVNQDGDPYLYTIYRRFGCSRMLEDCRLRNDIGGSVDARYTKESAPKWSFETLRVGVSRLRDELLKENSGGVVPQEKLALDIVVPSYRVDIEALQAILSLRPSATCETSYIIIIDDPHAEGTQELLDKYSQCPEVRIRVHSTNLGASAARNRGMAESTADWVAFLDDDIAPEPDFLLEAEKCIRTHPRAAGFVGHCKFPSADTVFKAAVHFAGVTYFWAIATQIDTDVPWGVTANLIARRADDGVLYDLVFPKTGGGEDIDFCLQKTAHSLAKGGEAFYAAPDAIVTHPWWHDGKRSYWRFYMWSVGDGALMRMYPKHSYRDYAPNAAECLLACTGSLLAGAALLRMDIVRFALTALPSVVLANLLLDVYRHVALDDGSNTDNPSRQIELSGGYRALAILESTFLRIFSEMGRTVGVMKRGEYAQLGMRFDWFVGRWGDGPKRNERKNNLLRLCMAGAFVGLGYFLF</sequence>
<evidence type="ECO:0000259" key="3">
    <source>
        <dbReference type="Pfam" id="PF00535"/>
    </source>
</evidence>
<dbReference type="InParanoid" id="D8Q052"/>
<keyword evidence="2" id="KW-0520">NAD</keyword>
<dbReference type="InterPro" id="IPR001509">
    <property type="entry name" value="Epimerase_deHydtase"/>
</dbReference>
<dbReference type="Pfam" id="PF01370">
    <property type="entry name" value="Epimerase"/>
    <property type="match status" value="1"/>
</dbReference>
<keyword evidence="5" id="KW-0808">Transferase</keyword>
<feature type="domain" description="NAD-dependent epimerase/dehydratase" evidence="4">
    <location>
        <begin position="11"/>
        <end position="267"/>
    </location>
</feature>
<feature type="domain" description="Glycosyltransferase 2-like" evidence="3">
    <location>
        <begin position="518"/>
        <end position="624"/>
    </location>
</feature>
<dbReference type="OMA" id="WYGGREK"/>
<dbReference type="InterPro" id="IPR036291">
    <property type="entry name" value="NAD(P)-bd_dom_sf"/>
</dbReference>
<dbReference type="HOGENOM" id="CLU_005635_0_0_1"/>
<dbReference type="CDD" id="cd00761">
    <property type="entry name" value="Glyco_tranf_GTA_type"/>
    <property type="match status" value="1"/>
</dbReference>
<dbReference type="SUPFAM" id="SSF53448">
    <property type="entry name" value="Nucleotide-diphospho-sugar transferases"/>
    <property type="match status" value="1"/>
</dbReference>
<dbReference type="Pfam" id="PF00535">
    <property type="entry name" value="Glycos_transf_2"/>
    <property type="match status" value="1"/>
</dbReference>
<dbReference type="InterPro" id="IPR029044">
    <property type="entry name" value="Nucleotide-diphossugar_trans"/>
</dbReference>
<reference evidence="5 6" key="1">
    <citation type="journal article" date="2010" name="Nat. Biotechnol.">
        <title>Genome sequence of the model mushroom Schizophyllum commune.</title>
        <authorList>
            <person name="Ohm R.A."/>
            <person name="de Jong J.F."/>
            <person name="Lugones L.G."/>
            <person name="Aerts A."/>
            <person name="Kothe E."/>
            <person name="Stajich J.E."/>
            <person name="de Vries R.P."/>
            <person name="Record E."/>
            <person name="Levasseur A."/>
            <person name="Baker S.E."/>
            <person name="Bartholomew K.A."/>
            <person name="Coutinho P.M."/>
            <person name="Erdmann S."/>
            <person name="Fowler T.J."/>
            <person name="Gathman A.C."/>
            <person name="Lombard V."/>
            <person name="Henrissat B."/>
            <person name="Knabe N."/>
            <person name="Kuees U."/>
            <person name="Lilly W.W."/>
            <person name="Lindquist E."/>
            <person name="Lucas S."/>
            <person name="Magnuson J.K."/>
            <person name="Piumi F."/>
            <person name="Raudaskoski M."/>
            <person name="Salamov A."/>
            <person name="Schmutz J."/>
            <person name="Schwarze F.W.M.R."/>
            <person name="vanKuyk P.A."/>
            <person name="Horton J.S."/>
            <person name="Grigoriev I.V."/>
            <person name="Woesten H.A.B."/>
        </authorList>
    </citation>
    <scope>NUCLEOTIDE SEQUENCE [LARGE SCALE GENOMIC DNA]</scope>
    <source>
        <strain evidence="6">H4-8 / FGSC 9210</strain>
    </source>
</reference>
<dbReference type="AlphaFoldDB" id="D8Q052"/>
<evidence type="ECO:0000259" key="4">
    <source>
        <dbReference type="Pfam" id="PF01370"/>
    </source>
</evidence>
<dbReference type="VEuPathDB" id="FungiDB:SCHCODRAFT_02698029"/>
<dbReference type="SUPFAM" id="SSF51735">
    <property type="entry name" value="NAD(P)-binding Rossmann-fold domains"/>
    <property type="match status" value="1"/>
</dbReference>
<name>D8Q052_SCHCM</name>
<evidence type="ECO:0000313" key="6">
    <source>
        <dbReference type="Proteomes" id="UP000007431"/>
    </source>
</evidence>
<dbReference type="Proteomes" id="UP000007431">
    <property type="component" value="Unassembled WGS sequence"/>
</dbReference>
<comment type="similarity">
    <text evidence="1">Belongs to the NAD(P)-dependent epimerase/dehydratase family.</text>
</comment>
<dbReference type="VEuPathDB" id="FungiDB:SCHCODRAFT_02540875"/>
<accession>D8Q052</accession>
<dbReference type="Gene3D" id="3.90.25.10">
    <property type="entry name" value="UDP-galactose 4-epimerase, domain 1"/>
    <property type="match status" value="1"/>
</dbReference>
<dbReference type="eggNOG" id="KOG1429">
    <property type="taxonomic scope" value="Eukaryota"/>
</dbReference>
<dbReference type="InterPro" id="IPR001173">
    <property type="entry name" value="Glyco_trans_2-like"/>
</dbReference>
<organism evidence="6">
    <name type="scientific">Schizophyllum commune (strain H4-8 / FGSC 9210)</name>
    <name type="common">Split gill fungus</name>
    <dbReference type="NCBI Taxonomy" id="578458"/>
    <lineage>
        <taxon>Eukaryota</taxon>
        <taxon>Fungi</taxon>
        <taxon>Dikarya</taxon>
        <taxon>Basidiomycota</taxon>
        <taxon>Agaricomycotina</taxon>
        <taxon>Agaricomycetes</taxon>
        <taxon>Agaricomycetidae</taxon>
        <taxon>Agaricales</taxon>
        <taxon>Schizophyllaceae</taxon>
        <taxon>Schizophyllum</taxon>
    </lineage>
</organism>
<dbReference type="PANTHER" id="PTHR43574">
    <property type="entry name" value="EPIMERASE-RELATED"/>
    <property type="match status" value="1"/>
</dbReference>
<protein>
    <submittedName>
        <fullName evidence="5">Glycosyltransferase family 2 protein</fullName>
    </submittedName>
</protein>
<dbReference type="STRING" id="578458.D8Q052"/>
<dbReference type="Gene3D" id="3.40.50.720">
    <property type="entry name" value="NAD(P)-binding Rossmann-like Domain"/>
    <property type="match status" value="1"/>
</dbReference>